<comment type="caution">
    <text evidence="1">The sequence shown here is derived from an EMBL/GenBank/DDBJ whole genome shotgun (WGS) entry which is preliminary data.</text>
</comment>
<evidence type="ECO:0000313" key="2">
    <source>
        <dbReference type="Proteomes" id="UP000293547"/>
    </source>
</evidence>
<keyword evidence="2" id="KW-1185">Reference proteome</keyword>
<reference evidence="1 2" key="1">
    <citation type="journal article" date="2019" name="bioRxiv">
        <title>Genomics, evolutionary history and diagnostics of the Alternaria alternata species group including apple and Asian pear pathotypes.</title>
        <authorList>
            <person name="Armitage A.D."/>
            <person name="Cockerton H.M."/>
            <person name="Sreenivasaprasad S."/>
            <person name="Woodhall J.W."/>
            <person name="Lane C.R."/>
            <person name="Harrison R.J."/>
            <person name="Clarkson J.P."/>
        </authorList>
    </citation>
    <scope>NUCLEOTIDE SEQUENCE [LARGE SCALE GENOMIC DNA]</scope>
    <source>
        <strain evidence="1 2">FERA 650</strain>
    </source>
</reference>
<dbReference type="EMBL" id="PDWZ02000013">
    <property type="protein sequence ID" value="KAB2100160.1"/>
    <property type="molecule type" value="Genomic_DNA"/>
</dbReference>
<gene>
    <name evidence="1" type="ORF">AG0111_0g11257</name>
</gene>
<protein>
    <submittedName>
        <fullName evidence="1">Uncharacterized protein</fullName>
    </submittedName>
</protein>
<accession>A0ACB6F6X5</accession>
<organism evidence="1 2">
    <name type="scientific">Alternaria gaisen</name>
    <dbReference type="NCBI Taxonomy" id="167740"/>
    <lineage>
        <taxon>Eukaryota</taxon>
        <taxon>Fungi</taxon>
        <taxon>Dikarya</taxon>
        <taxon>Ascomycota</taxon>
        <taxon>Pezizomycotina</taxon>
        <taxon>Dothideomycetes</taxon>
        <taxon>Pleosporomycetidae</taxon>
        <taxon>Pleosporales</taxon>
        <taxon>Pleosporineae</taxon>
        <taxon>Pleosporaceae</taxon>
        <taxon>Alternaria</taxon>
        <taxon>Alternaria sect. Alternaria</taxon>
    </lineage>
</organism>
<dbReference type="Proteomes" id="UP000293547">
    <property type="component" value="Unassembled WGS sequence"/>
</dbReference>
<sequence length="209" mass="23223">MFRSLGLLGNSYKYENAYGIPGVEPSFICTDNSAQPNCDCAYTCSNGLLFDRTLFAVPTSGFLPGPDTCSANRDECLQREQDCNNSLTAQSTLIDQMTADLDNEKQAHSVDMETLQSQRNAQEQACTTRQNEPEAQLKTAQQALEAARNNQTAVVKEWMSKTFAWHGCYQDVVKTKVLSDVHVTDTKMTMSKCHSICQGYRHPGTDIND</sequence>
<name>A0ACB6F6X5_9PLEO</name>
<proteinExistence type="predicted"/>
<evidence type="ECO:0000313" key="1">
    <source>
        <dbReference type="EMBL" id="KAB2100160.1"/>
    </source>
</evidence>